<feature type="domain" description="Phosphatidic acid phosphatase type 2/haloperoxidase" evidence="2">
    <location>
        <begin position="91"/>
        <end position="204"/>
    </location>
</feature>
<sequence>MMIQKITKRRFYFICGAVLIVSFLILGIGVNLNAGWLEAFDNFGDQVLRLSITDFNTSFFKIITSFGSIGLIVMVTAVVSGVLWLSKEKNAAIWLSGTVMVCGGAIPYLFKLIFRRERPMFKLIPETGFSFPSGHASSSTVLYGALIVLALLFIKKTWKKYLTVSLAAVLVMMIICSRVYLGVHYPSDVIGGLLLGSGQVLIATGIYLSYQSLKAKQNEEEDKNDE</sequence>
<feature type="transmembrane region" description="Helical" evidence="1">
    <location>
        <begin position="134"/>
        <end position="154"/>
    </location>
</feature>
<dbReference type="GO" id="GO:0050380">
    <property type="term" value="F:undecaprenyl-diphosphatase activity"/>
    <property type="evidence" value="ECO:0007669"/>
    <property type="project" value="UniProtKB-EC"/>
</dbReference>
<dbReference type="PANTHER" id="PTHR14969">
    <property type="entry name" value="SPHINGOSINE-1-PHOSPHATE PHOSPHOHYDROLASE"/>
    <property type="match status" value="1"/>
</dbReference>
<feature type="transmembrane region" description="Helical" evidence="1">
    <location>
        <begin position="92"/>
        <end position="114"/>
    </location>
</feature>
<keyword evidence="1" id="KW-1133">Transmembrane helix</keyword>
<dbReference type="InterPro" id="IPR036938">
    <property type="entry name" value="PAP2/HPO_sf"/>
</dbReference>
<dbReference type="CDD" id="cd03392">
    <property type="entry name" value="PAP2_like_2"/>
    <property type="match status" value="1"/>
</dbReference>
<dbReference type="PANTHER" id="PTHR14969:SF13">
    <property type="entry name" value="AT30094P"/>
    <property type="match status" value="1"/>
</dbReference>
<dbReference type="EMBL" id="JAGGJX010000001">
    <property type="protein sequence ID" value="MBP1853728.1"/>
    <property type="molecule type" value="Genomic_DNA"/>
</dbReference>
<evidence type="ECO:0000256" key="1">
    <source>
        <dbReference type="SAM" id="Phobius"/>
    </source>
</evidence>
<feature type="transmembrane region" description="Helical" evidence="1">
    <location>
        <begin position="189"/>
        <end position="210"/>
    </location>
</feature>
<gene>
    <name evidence="3" type="ORF">J2Z43_000118</name>
</gene>
<dbReference type="InterPro" id="IPR000326">
    <property type="entry name" value="PAP2/HPO"/>
</dbReference>
<keyword evidence="3" id="KW-0378">Hydrolase</keyword>
<feature type="transmembrane region" description="Helical" evidence="1">
    <location>
        <begin position="161"/>
        <end position="183"/>
    </location>
</feature>
<comment type="caution">
    <text evidence="3">The sequence shown here is derived from an EMBL/GenBank/DDBJ whole genome shotgun (WGS) entry which is preliminary data.</text>
</comment>
<evidence type="ECO:0000313" key="3">
    <source>
        <dbReference type="EMBL" id="MBP1853728.1"/>
    </source>
</evidence>
<evidence type="ECO:0000313" key="4">
    <source>
        <dbReference type="Proteomes" id="UP000767291"/>
    </source>
</evidence>
<keyword evidence="1" id="KW-0472">Membrane</keyword>
<dbReference type="Gene3D" id="1.20.144.10">
    <property type="entry name" value="Phosphatidic acid phosphatase type 2/haloperoxidase"/>
    <property type="match status" value="2"/>
</dbReference>
<keyword evidence="4" id="KW-1185">Reference proteome</keyword>
<reference evidence="3 4" key="1">
    <citation type="submission" date="2021-03" db="EMBL/GenBank/DDBJ databases">
        <title>Genomic Encyclopedia of Type Strains, Phase IV (KMG-IV): sequencing the most valuable type-strain genomes for metagenomic binning, comparative biology and taxonomic classification.</title>
        <authorList>
            <person name="Goeker M."/>
        </authorList>
    </citation>
    <scope>NUCLEOTIDE SEQUENCE [LARGE SCALE GENOMIC DNA]</scope>
    <source>
        <strain evidence="3 4">DSM 1289</strain>
    </source>
</reference>
<organism evidence="3 4">
    <name type="scientific">Metaclostridioides mangenotii</name>
    <dbReference type="NCBI Taxonomy" id="1540"/>
    <lineage>
        <taxon>Bacteria</taxon>
        <taxon>Bacillati</taxon>
        <taxon>Bacillota</taxon>
        <taxon>Clostridia</taxon>
        <taxon>Peptostreptococcales</taxon>
        <taxon>Peptostreptococcaceae</taxon>
        <taxon>Metaclostridioides</taxon>
    </lineage>
</organism>
<accession>A0ABS4E707</accession>
<dbReference type="SUPFAM" id="SSF48317">
    <property type="entry name" value="Acid phosphatase/Vanadium-dependent haloperoxidase"/>
    <property type="match status" value="1"/>
</dbReference>
<feature type="transmembrane region" description="Helical" evidence="1">
    <location>
        <begin position="59"/>
        <end position="85"/>
    </location>
</feature>
<protein>
    <submittedName>
        <fullName evidence="3">Undecaprenyl-diphosphatase</fullName>
        <ecNumber evidence="3">3.6.1.27</ecNumber>
    </submittedName>
</protein>
<feature type="transmembrane region" description="Helical" evidence="1">
    <location>
        <begin position="12"/>
        <end position="32"/>
    </location>
</feature>
<keyword evidence="1" id="KW-0812">Transmembrane</keyword>
<dbReference type="Pfam" id="PF01569">
    <property type="entry name" value="PAP2"/>
    <property type="match status" value="1"/>
</dbReference>
<proteinExistence type="predicted"/>
<evidence type="ECO:0000259" key="2">
    <source>
        <dbReference type="SMART" id="SM00014"/>
    </source>
</evidence>
<dbReference type="EC" id="3.6.1.27" evidence="3"/>
<name>A0ABS4E707_9FIRM</name>
<dbReference type="Proteomes" id="UP000767291">
    <property type="component" value="Unassembled WGS sequence"/>
</dbReference>
<dbReference type="SMART" id="SM00014">
    <property type="entry name" value="acidPPc"/>
    <property type="match status" value="1"/>
</dbReference>
<dbReference type="RefSeq" id="WP_209455385.1">
    <property type="nucleotide sequence ID" value="NZ_BAAACS010000017.1"/>
</dbReference>